<reference evidence="2" key="2">
    <citation type="submission" date="2023-05" db="EMBL/GenBank/DDBJ databases">
        <authorList>
            <person name="Schelkunov M.I."/>
        </authorList>
    </citation>
    <scope>NUCLEOTIDE SEQUENCE</scope>
    <source>
        <strain evidence="2">Hsosn_3</strain>
        <tissue evidence="2">Leaf</tissue>
    </source>
</reference>
<keyword evidence="3" id="KW-1185">Reference proteome</keyword>
<reference evidence="2" key="1">
    <citation type="submission" date="2023-02" db="EMBL/GenBank/DDBJ databases">
        <title>Genome of toxic invasive species Heracleum sosnowskyi carries increased number of genes despite the absence of recent whole-genome duplications.</title>
        <authorList>
            <person name="Schelkunov M."/>
            <person name="Shtratnikova V."/>
            <person name="Makarenko M."/>
            <person name="Klepikova A."/>
            <person name="Omelchenko D."/>
            <person name="Novikova G."/>
            <person name="Obukhova E."/>
            <person name="Bogdanov V."/>
            <person name="Penin A."/>
            <person name="Logacheva M."/>
        </authorList>
    </citation>
    <scope>NUCLEOTIDE SEQUENCE</scope>
    <source>
        <strain evidence="2">Hsosn_3</strain>
        <tissue evidence="2">Leaf</tissue>
    </source>
</reference>
<dbReference type="PANTHER" id="PTHR33318:SF22">
    <property type="entry name" value="SUPPRESSOR PROTEIN SRP40-LIKE ISOFORM X1"/>
    <property type="match status" value="1"/>
</dbReference>
<sequence>MGCFKICFGTCNNNQKAPTRDKRLARFEPLQPTNPFNCRNKNDVLIGRDNKEKESEIYNLGNRKCTIFGNETEENVVGIDKVFDYSLLKLEDKSSESVKISKIGDLLEESSDSLYSLSVGHVNDGDDVDELVQESSDSLFSVSIGSKKKVNVVDNDDGVREESSDSLFSVSVESRKQCSGLDNVDKLVQEESCDSLYFVSVGSKKKVNVAENGDDQEESSNSLFSVSDELRKQLNGLDNVDQLVQEESCDSLFSVSVGSKKKANAAENVDQLVQEESFDSLFSASIESRKQLNAVETDENEVNSPMAFGLKHICKNPNSSLTFANSVLGPIENLTNLKKEIKVTTENTCIESKEDDKENMSSVQGLNLIPFSIEEPSLKKLNNPISKQKKRSQSKAGGSPIAVDTSLSSWLFIKDKYIYHHTTSFSERVRECWKKGMVIAVPTQAV</sequence>
<protein>
    <submittedName>
        <fullName evidence="2">Uncharacterized protein</fullName>
    </submittedName>
</protein>
<dbReference type="PANTHER" id="PTHR33318">
    <property type="entry name" value="ASPARTYL/GLUTAMYL-TRNA(ASN/GLN) AMIDOTRANSFERASE SUBUNIT"/>
    <property type="match status" value="1"/>
</dbReference>
<evidence type="ECO:0000256" key="1">
    <source>
        <dbReference type="SAM" id="MobiDB-lite"/>
    </source>
</evidence>
<dbReference type="InterPro" id="IPR039300">
    <property type="entry name" value="JASON"/>
</dbReference>
<gene>
    <name evidence="2" type="ORF">POM88_019240</name>
</gene>
<dbReference type="Proteomes" id="UP001237642">
    <property type="component" value="Unassembled WGS sequence"/>
</dbReference>
<name>A0AAD8IVF0_9APIA</name>
<organism evidence="2 3">
    <name type="scientific">Heracleum sosnowskyi</name>
    <dbReference type="NCBI Taxonomy" id="360622"/>
    <lineage>
        <taxon>Eukaryota</taxon>
        <taxon>Viridiplantae</taxon>
        <taxon>Streptophyta</taxon>
        <taxon>Embryophyta</taxon>
        <taxon>Tracheophyta</taxon>
        <taxon>Spermatophyta</taxon>
        <taxon>Magnoliopsida</taxon>
        <taxon>eudicotyledons</taxon>
        <taxon>Gunneridae</taxon>
        <taxon>Pentapetalae</taxon>
        <taxon>asterids</taxon>
        <taxon>campanulids</taxon>
        <taxon>Apiales</taxon>
        <taxon>Apiaceae</taxon>
        <taxon>Apioideae</taxon>
        <taxon>apioid superclade</taxon>
        <taxon>Tordylieae</taxon>
        <taxon>Tordyliinae</taxon>
        <taxon>Heracleum</taxon>
    </lineage>
</organism>
<proteinExistence type="predicted"/>
<evidence type="ECO:0000313" key="3">
    <source>
        <dbReference type="Proteomes" id="UP001237642"/>
    </source>
</evidence>
<comment type="caution">
    <text evidence="2">The sequence shown here is derived from an EMBL/GenBank/DDBJ whole genome shotgun (WGS) entry which is preliminary data.</text>
</comment>
<accession>A0AAD8IVF0</accession>
<dbReference type="EMBL" id="JAUIZM010000004">
    <property type="protein sequence ID" value="KAK1391062.1"/>
    <property type="molecule type" value="Genomic_DNA"/>
</dbReference>
<feature type="region of interest" description="Disordered" evidence="1">
    <location>
        <begin position="380"/>
        <end position="401"/>
    </location>
</feature>
<evidence type="ECO:0000313" key="2">
    <source>
        <dbReference type="EMBL" id="KAK1391062.1"/>
    </source>
</evidence>
<dbReference type="AlphaFoldDB" id="A0AAD8IVF0"/>
<dbReference type="GO" id="GO:0007142">
    <property type="term" value="P:male meiosis II"/>
    <property type="evidence" value="ECO:0007669"/>
    <property type="project" value="InterPro"/>
</dbReference>